<dbReference type="Proteomes" id="UP000642509">
    <property type="component" value="Unassembled WGS sequence"/>
</dbReference>
<organism evidence="1 2">
    <name type="scientific">Citricoccus zhacaiensis</name>
    <dbReference type="NCBI Taxonomy" id="489142"/>
    <lineage>
        <taxon>Bacteria</taxon>
        <taxon>Bacillati</taxon>
        <taxon>Actinomycetota</taxon>
        <taxon>Actinomycetes</taxon>
        <taxon>Micrococcales</taxon>
        <taxon>Micrococcaceae</taxon>
        <taxon>Citricoccus</taxon>
    </lineage>
</organism>
<dbReference type="InterPro" id="IPR012334">
    <property type="entry name" value="Pectin_lyas_fold"/>
</dbReference>
<sequence length="185" mass="19260">MTIGDTLTITGAGASVEGGTIESAAAWDVINAIPTFAVVHVKAEDVRIAGLLLVNVPKVGICFADVKTGTVEGCRIAGNYPASGWTGSETGHFGIAYNPHGVDAGRLVITDNHIKSYLQGMFMEAYGGPDPAYGIVMSSNIFDGCHNHGIYSSFDLNAVAGNSFTRCSMHVALTGRGHVVTGNTR</sequence>
<proteinExistence type="predicted"/>
<keyword evidence="2" id="KW-1185">Reference proteome</keyword>
<accession>A0ABQ2M3V4</accession>
<gene>
    <name evidence="1" type="ORF">GCM10010977_21300</name>
</gene>
<evidence type="ECO:0000313" key="2">
    <source>
        <dbReference type="Proteomes" id="UP000642509"/>
    </source>
</evidence>
<protein>
    <recommendedName>
        <fullName evidence="3">Right-handed parallel beta-helix repeat-containing protein</fullName>
    </recommendedName>
</protein>
<name>A0ABQ2M3V4_9MICC</name>
<dbReference type="InterPro" id="IPR011050">
    <property type="entry name" value="Pectin_lyase_fold/virulence"/>
</dbReference>
<reference evidence="2" key="1">
    <citation type="journal article" date="2019" name="Int. J. Syst. Evol. Microbiol.">
        <title>The Global Catalogue of Microorganisms (GCM) 10K type strain sequencing project: providing services to taxonomists for standard genome sequencing and annotation.</title>
        <authorList>
            <consortium name="The Broad Institute Genomics Platform"/>
            <consortium name="The Broad Institute Genome Sequencing Center for Infectious Disease"/>
            <person name="Wu L."/>
            <person name="Ma J."/>
        </authorList>
    </citation>
    <scope>NUCLEOTIDE SEQUENCE [LARGE SCALE GENOMIC DNA]</scope>
    <source>
        <strain evidence="2">CGMCC 1.7064</strain>
    </source>
</reference>
<dbReference type="SUPFAM" id="SSF51126">
    <property type="entry name" value="Pectin lyase-like"/>
    <property type="match status" value="1"/>
</dbReference>
<dbReference type="EMBL" id="BMLQ01000005">
    <property type="protein sequence ID" value="GGO46407.1"/>
    <property type="molecule type" value="Genomic_DNA"/>
</dbReference>
<evidence type="ECO:0000313" key="1">
    <source>
        <dbReference type="EMBL" id="GGO46407.1"/>
    </source>
</evidence>
<comment type="caution">
    <text evidence="1">The sequence shown here is derived from an EMBL/GenBank/DDBJ whole genome shotgun (WGS) entry which is preliminary data.</text>
</comment>
<dbReference type="Gene3D" id="2.160.20.10">
    <property type="entry name" value="Single-stranded right-handed beta-helix, Pectin lyase-like"/>
    <property type="match status" value="1"/>
</dbReference>
<evidence type="ECO:0008006" key="3">
    <source>
        <dbReference type="Google" id="ProtNLM"/>
    </source>
</evidence>